<accession>A0A4R2Q692</accession>
<dbReference type="AlphaFoldDB" id="A0A4R2Q692"/>
<evidence type="ECO:0000313" key="3">
    <source>
        <dbReference type="EMBL" id="TCP43358.1"/>
    </source>
</evidence>
<dbReference type="Proteomes" id="UP000294835">
    <property type="component" value="Unassembled WGS sequence"/>
</dbReference>
<dbReference type="Pfam" id="PF06791">
    <property type="entry name" value="TMP_2"/>
    <property type="match status" value="1"/>
</dbReference>
<reference evidence="3 4" key="1">
    <citation type="submission" date="2019-03" db="EMBL/GenBank/DDBJ databases">
        <title>Genomic Encyclopedia of Type Strains, Phase IV (KMG-IV): sequencing the most valuable type-strain genomes for metagenomic binning, comparative biology and taxonomic classification.</title>
        <authorList>
            <person name="Goeker M."/>
        </authorList>
    </citation>
    <scope>NUCLEOTIDE SEQUENCE [LARGE SCALE GENOMIC DNA]</scope>
    <source>
        <strain evidence="3 4">DSM 18063</strain>
    </source>
</reference>
<gene>
    <name evidence="3" type="ORF">EV662_102556</name>
</gene>
<name>A0A4R2Q692_9RHOB</name>
<dbReference type="InterPro" id="IPR009628">
    <property type="entry name" value="Phage_tape_measure_N"/>
</dbReference>
<comment type="caution">
    <text evidence="3">The sequence shown here is derived from an EMBL/GenBank/DDBJ whole genome shotgun (WGS) entry which is preliminary data.</text>
</comment>
<evidence type="ECO:0000313" key="4">
    <source>
        <dbReference type="Proteomes" id="UP000294835"/>
    </source>
</evidence>
<sequence length="627" mass="66064">MVFVVQGLMEFDADGAIKSVRVAKTEFEKLKTAGVNVSKGLYGTDELMKNLGRNARVSAGAVQNLGYQFNDIGVMMAAGQSPLTLAIQQGTQISQVLGPMGAQGAVTALGDAFKAMINPVSLATIGIVAGTAALGQWAMAAAQGEDATEDFATSVDDLVTAMNALQDITAIYSGSGLVDLKEKYGEVTDQVLALVEAQRQFAVTDAVQSAADAASALKEEFRDVFLELGRTDFVDERRLAWFKREFGLTIGQAQQLRAALDEASQATTFDSQAAALAKVRGILDATTLKTGELYGKLLDAESAMRQLAAQAPQAGWLSAVIGEAKSLASALWDAAKARAAATAEATTDAAGNPTPFGPGSRARSRPERMGFAASEDAIYGPAVRTRQGGAAAAREERDAVAELILSLQGEVDILREADPVKQELIRLREQMVDATDAERAKIEDLIRAKEREINLGQTQKQMWQSLGQTALTALDDMDAAMNMLLRSLREGAFLGSGPLGGLFGGQNASGLGGLFGMMVGGFGGFRASGGSVQPGRAYIVGERGPEPFIPSVPGTILPNSALRQQGSGGTAQFSITVNVNGATGDRELEERAYAGTSRAIEAAFAQYDAERLPLRVREINDQPERIG</sequence>
<organism evidence="3 4">
    <name type="scientific">Rhodovulum marinum</name>
    <dbReference type="NCBI Taxonomy" id="320662"/>
    <lineage>
        <taxon>Bacteria</taxon>
        <taxon>Pseudomonadati</taxon>
        <taxon>Pseudomonadota</taxon>
        <taxon>Alphaproteobacteria</taxon>
        <taxon>Rhodobacterales</taxon>
        <taxon>Paracoccaceae</taxon>
        <taxon>Rhodovulum</taxon>
    </lineage>
</organism>
<proteinExistence type="predicted"/>
<protein>
    <submittedName>
        <fullName evidence="3">Tail length tape measure protein</fullName>
    </submittedName>
</protein>
<feature type="region of interest" description="Disordered" evidence="1">
    <location>
        <begin position="344"/>
        <end position="368"/>
    </location>
</feature>
<evidence type="ECO:0000256" key="1">
    <source>
        <dbReference type="SAM" id="MobiDB-lite"/>
    </source>
</evidence>
<dbReference type="EMBL" id="SLXP01000002">
    <property type="protein sequence ID" value="TCP43358.1"/>
    <property type="molecule type" value="Genomic_DNA"/>
</dbReference>
<keyword evidence="4" id="KW-1185">Reference proteome</keyword>
<feature type="domain" description="Bacteriophage tail tape measure N-terminal" evidence="2">
    <location>
        <begin position="48"/>
        <end position="155"/>
    </location>
</feature>
<evidence type="ECO:0000259" key="2">
    <source>
        <dbReference type="Pfam" id="PF06791"/>
    </source>
</evidence>